<keyword evidence="10" id="KW-1185">Reference proteome</keyword>
<dbReference type="GO" id="GO:0005669">
    <property type="term" value="C:transcription factor TFIID complex"/>
    <property type="evidence" value="ECO:0007669"/>
    <property type="project" value="InterPro"/>
</dbReference>
<dbReference type="InParanoid" id="A0A1V8SCD4"/>
<dbReference type="InterPro" id="IPR019473">
    <property type="entry name" value="TFIID_su8_C"/>
</dbReference>
<evidence type="ECO:0000256" key="4">
    <source>
        <dbReference type="ARBA" id="ARBA00023015"/>
    </source>
</evidence>
<evidence type="ECO:0000256" key="3">
    <source>
        <dbReference type="ARBA" id="ARBA00017307"/>
    </source>
</evidence>
<dbReference type="CDD" id="cd08049">
    <property type="entry name" value="TAF8"/>
    <property type="match status" value="1"/>
</dbReference>
<feature type="domain" description="Transcription factor TFIID subunit 8 C-terminal" evidence="8">
    <location>
        <begin position="150"/>
        <end position="198"/>
    </location>
</feature>
<dbReference type="GO" id="GO:0006367">
    <property type="term" value="P:transcription initiation at RNA polymerase II promoter"/>
    <property type="evidence" value="ECO:0007669"/>
    <property type="project" value="TreeGrafter"/>
</dbReference>
<dbReference type="Pfam" id="PF10406">
    <property type="entry name" value="TAF8_C"/>
    <property type="match status" value="1"/>
</dbReference>
<evidence type="ECO:0000256" key="2">
    <source>
        <dbReference type="ARBA" id="ARBA00008767"/>
    </source>
</evidence>
<dbReference type="OrthoDB" id="2193813at2759"/>
<dbReference type="InterPro" id="IPR009072">
    <property type="entry name" value="Histone-fold"/>
</dbReference>
<protein>
    <recommendedName>
        <fullName evidence="3">Transcription initiation factor TFIID subunit 8</fullName>
    </recommendedName>
</protein>
<gene>
    <name evidence="9" type="ORF">B0A48_17177</name>
</gene>
<keyword evidence="4" id="KW-0805">Transcription regulation</keyword>
<evidence type="ECO:0000256" key="6">
    <source>
        <dbReference type="ARBA" id="ARBA00023242"/>
    </source>
</evidence>
<dbReference type="Pfam" id="PF07524">
    <property type="entry name" value="Bromo_TP"/>
    <property type="match status" value="1"/>
</dbReference>
<comment type="caution">
    <text evidence="9">The sequence shown here is derived from an EMBL/GenBank/DDBJ whole genome shotgun (WGS) entry which is preliminary data.</text>
</comment>
<evidence type="ECO:0000313" key="9">
    <source>
        <dbReference type="EMBL" id="OQN96753.1"/>
    </source>
</evidence>
<dbReference type="InterPro" id="IPR006565">
    <property type="entry name" value="BTP"/>
</dbReference>
<proteinExistence type="inferred from homology"/>
<sequence>MARTIVCRRAQHVQHLPNNTEPAPQDPAFAEQQLTKSISAGLTFAGFDGADSTALEMFRGLVGEYMISILDDVREGMQAQRRITPTATDFSWALSRVGGTRSPAQLRDYMRSALPEPISYAPISNPSPAPAPAPDFSSLLQPLIEKPPTYVPAHFPSLPSQHAWKATPVFASRETDARKMREKATEEGMLAEGALRKLAAAAKASAIKADGKRRNGNALAGVGKSRGSGSVMVGKKRPAAEMMLDDVLGDVGAAKDAGDAMAIDGVQAVSTLKDLEERVVVNAGNLLAEVEELGLDELLREPLTQMKSDNVVFNSPSIDRMLGVVEDTLPQATKSLTSHPVLEINSPAPGDGKAQLLLHLVARAVLPSSHGGSQACVAIFDLDGTFSASPLVRQLYECLKSVSDALEGKERDDSIASALDHVHVFRPQSLVSTIATLRQLPAYLLHYTHPSQNRRLAFIALTPASLFYWQARATEEDVTFARTTNSSPPLEAAATYAQLTAALKTASLRLNSPVILTTYNMHPIPVQQSQQANSLIRSLRPSLPLPLSNLPILKIIVQRQRVRKFPASLSVQEALREAANRLAAVEETKYVVEVNEWGMDPRTLEKMSSERLGWEFSIKDGAMQTMS</sequence>
<evidence type="ECO:0000256" key="5">
    <source>
        <dbReference type="ARBA" id="ARBA00023163"/>
    </source>
</evidence>
<accession>A0A1V8SCD4</accession>
<feature type="domain" description="Bromodomain associated" evidence="7">
    <location>
        <begin position="29"/>
        <end position="98"/>
    </location>
</feature>
<keyword evidence="6" id="KW-0539">Nucleus</keyword>
<dbReference type="Gene3D" id="1.10.20.10">
    <property type="entry name" value="Histone, subunit A"/>
    <property type="match status" value="1"/>
</dbReference>
<dbReference type="Gene3D" id="3.40.50.300">
    <property type="entry name" value="P-loop containing nucleotide triphosphate hydrolases"/>
    <property type="match status" value="1"/>
</dbReference>
<dbReference type="PANTHER" id="PTHR46469:SF1">
    <property type="entry name" value="TRANSCRIPTION INITIATION FACTOR TFIID SUBUNIT 8"/>
    <property type="match status" value="1"/>
</dbReference>
<dbReference type="InterPro" id="IPR027417">
    <property type="entry name" value="P-loop_NTPase"/>
</dbReference>
<dbReference type="CDD" id="cd00076">
    <property type="entry name" value="HFD_SF"/>
    <property type="match status" value="1"/>
</dbReference>
<dbReference type="InterPro" id="IPR037818">
    <property type="entry name" value="TAF8"/>
</dbReference>
<comment type="subcellular location">
    <subcellularLocation>
        <location evidence="1">Nucleus</location>
    </subcellularLocation>
</comment>
<evidence type="ECO:0000256" key="1">
    <source>
        <dbReference type="ARBA" id="ARBA00004123"/>
    </source>
</evidence>
<dbReference type="PANTHER" id="PTHR46469">
    <property type="entry name" value="TRANSCRIPTION INITIATION FACTOR TFIID SUBUNIT 8"/>
    <property type="match status" value="1"/>
</dbReference>
<dbReference type="STRING" id="1507870.A0A1V8SCD4"/>
<evidence type="ECO:0000259" key="8">
    <source>
        <dbReference type="Pfam" id="PF10406"/>
    </source>
</evidence>
<organism evidence="9 10">
    <name type="scientific">Cryoendolithus antarcticus</name>
    <dbReference type="NCBI Taxonomy" id="1507870"/>
    <lineage>
        <taxon>Eukaryota</taxon>
        <taxon>Fungi</taxon>
        <taxon>Dikarya</taxon>
        <taxon>Ascomycota</taxon>
        <taxon>Pezizomycotina</taxon>
        <taxon>Dothideomycetes</taxon>
        <taxon>Dothideomycetidae</taxon>
        <taxon>Cladosporiales</taxon>
        <taxon>Cladosporiaceae</taxon>
        <taxon>Cryoendolithus</taxon>
    </lineage>
</organism>
<dbReference type="Proteomes" id="UP000192596">
    <property type="component" value="Unassembled WGS sequence"/>
</dbReference>
<dbReference type="EMBL" id="NAJO01000062">
    <property type="protein sequence ID" value="OQN96753.1"/>
    <property type="molecule type" value="Genomic_DNA"/>
</dbReference>
<evidence type="ECO:0000313" key="10">
    <source>
        <dbReference type="Proteomes" id="UP000192596"/>
    </source>
</evidence>
<dbReference type="SUPFAM" id="SSF52540">
    <property type="entry name" value="P-loop containing nucleoside triphosphate hydrolases"/>
    <property type="match status" value="1"/>
</dbReference>
<dbReference type="AlphaFoldDB" id="A0A1V8SCD4"/>
<reference evidence="10" key="1">
    <citation type="submission" date="2017-03" db="EMBL/GenBank/DDBJ databases">
        <title>Genomes of endolithic fungi from Antarctica.</title>
        <authorList>
            <person name="Coleine C."/>
            <person name="Masonjones S."/>
            <person name="Stajich J.E."/>
        </authorList>
    </citation>
    <scope>NUCLEOTIDE SEQUENCE [LARGE SCALE GENOMIC DNA]</scope>
    <source>
        <strain evidence="10">CCFEE 5527</strain>
    </source>
</reference>
<name>A0A1V8SCD4_9PEZI</name>
<comment type="similarity">
    <text evidence="2">Belongs to the TAF8 family.</text>
</comment>
<keyword evidence="5" id="KW-0804">Transcription</keyword>
<evidence type="ECO:0000259" key="7">
    <source>
        <dbReference type="Pfam" id="PF07524"/>
    </source>
</evidence>
<dbReference type="GO" id="GO:0046982">
    <property type="term" value="F:protein heterodimerization activity"/>
    <property type="evidence" value="ECO:0007669"/>
    <property type="project" value="InterPro"/>
</dbReference>